<gene>
    <name evidence="6" type="primary">Dvir\GJ15140</name>
    <name evidence="6" type="ORF">Dvir_GJ15140</name>
</gene>
<evidence type="ECO:0000256" key="1">
    <source>
        <dbReference type="ARBA" id="ARBA00004141"/>
    </source>
</evidence>
<dbReference type="OMA" id="RYEKWVH"/>
<evidence type="ECO:0000256" key="3">
    <source>
        <dbReference type="ARBA" id="ARBA00022989"/>
    </source>
</evidence>
<dbReference type="EMBL" id="CH940667">
    <property type="protein sequence ID" value="EDW57303.1"/>
    <property type="molecule type" value="Genomic_DNA"/>
</dbReference>
<dbReference type="InterPro" id="IPR018499">
    <property type="entry name" value="Tetraspanin/Peripherin"/>
</dbReference>
<evidence type="ECO:0000313" key="6">
    <source>
        <dbReference type="EMBL" id="EDW57303.1"/>
    </source>
</evidence>
<sequence>MPTLQVCLQWTAVVFNTFTLLIGSLAALAGVYELLYKLDEGSADHIDADKIMQLAMAGSLILAAVIGCSGAFLGSIKVLAVHLVLLVLLIGAHVYRLAHYNESKHVDATEEFVMGVWMKELVRPGAMHQVERRYECCGDKGFSDYTSLSMRVPQSCFHTKDGVHALYPYAEGCMTAVKRAHLNIYRSERWAHGGLIGYEIVGIILGITLCCQLTTKTRRYAY</sequence>
<dbReference type="PhylomeDB" id="B4MFD4"/>
<dbReference type="SUPFAM" id="SSF48652">
    <property type="entry name" value="Tetraspanin"/>
    <property type="match status" value="1"/>
</dbReference>
<keyword evidence="7" id="KW-1185">Reference proteome</keyword>
<evidence type="ECO:0000256" key="5">
    <source>
        <dbReference type="SAM" id="Phobius"/>
    </source>
</evidence>
<evidence type="ECO:0000256" key="2">
    <source>
        <dbReference type="ARBA" id="ARBA00022692"/>
    </source>
</evidence>
<comment type="subcellular location">
    <subcellularLocation>
        <location evidence="1">Membrane</location>
        <topology evidence="1">Multi-pass membrane protein</topology>
    </subcellularLocation>
</comment>
<feature type="transmembrane region" description="Helical" evidence="5">
    <location>
        <begin position="79"/>
        <end position="98"/>
    </location>
</feature>
<dbReference type="InterPro" id="IPR008952">
    <property type="entry name" value="Tetraspanin_EC2_sf"/>
</dbReference>
<dbReference type="Proteomes" id="UP000008792">
    <property type="component" value="Unassembled WGS sequence"/>
</dbReference>
<dbReference type="InParanoid" id="B4MFD4"/>
<keyword evidence="4 5" id="KW-0472">Membrane</keyword>
<protein>
    <recommendedName>
        <fullName evidence="8">Tetraspanin</fullName>
    </recommendedName>
</protein>
<dbReference type="CDD" id="cd03127">
    <property type="entry name" value="tetraspanin_LEL"/>
    <property type="match status" value="1"/>
</dbReference>
<dbReference type="STRING" id="7244.B4MFD4"/>
<dbReference type="Pfam" id="PF00335">
    <property type="entry name" value="Tetraspanin"/>
    <property type="match status" value="1"/>
</dbReference>
<feature type="transmembrane region" description="Helical" evidence="5">
    <location>
        <begin position="12"/>
        <end position="34"/>
    </location>
</feature>
<keyword evidence="3 5" id="KW-1133">Transmembrane helix</keyword>
<dbReference type="AlphaFoldDB" id="B4MFD4"/>
<accession>B4MFD4</accession>
<dbReference type="GO" id="GO:0016020">
    <property type="term" value="C:membrane"/>
    <property type="evidence" value="ECO:0007669"/>
    <property type="project" value="UniProtKB-SubCell"/>
</dbReference>
<dbReference type="FunCoup" id="B4MFD4">
    <property type="interactions" value="8"/>
</dbReference>
<proteinExistence type="predicted"/>
<dbReference type="KEGG" id="dvi:6636397"/>
<dbReference type="eggNOG" id="KOG3882">
    <property type="taxonomic scope" value="Eukaryota"/>
</dbReference>
<name>B4MFD4_DROVI</name>
<evidence type="ECO:0008006" key="8">
    <source>
        <dbReference type="Google" id="ProtNLM"/>
    </source>
</evidence>
<evidence type="ECO:0000256" key="4">
    <source>
        <dbReference type="ARBA" id="ARBA00023136"/>
    </source>
</evidence>
<evidence type="ECO:0000313" key="7">
    <source>
        <dbReference type="Proteomes" id="UP000008792"/>
    </source>
</evidence>
<feature type="transmembrane region" description="Helical" evidence="5">
    <location>
        <begin position="54"/>
        <end position="73"/>
    </location>
</feature>
<reference evidence="6 7" key="1">
    <citation type="journal article" date="2007" name="Nature">
        <title>Evolution of genes and genomes on the Drosophila phylogeny.</title>
        <authorList>
            <consortium name="Drosophila 12 Genomes Consortium"/>
            <person name="Clark A.G."/>
            <person name="Eisen M.B."/>
            <person name="Smith D.R."/>
            <person name="Bergman C.M."/>
            <person name="Oliver B."/>
            <person name="Markow T.A."/>
            <person name="Kaufman T.C."/>
            <person name="Kellis M."/>
            <person name="Gelbart W."/>
            <person name="Iyer V.N."/>
            <person name="Pollard D.A."/>
            <person name="Sackton T.B."/>
            <person name="Larracuente A.M."/>
            <person name="Singh N.D."/>
            <person name="Abad J.P."/>
            <person name="Abt D.N."/>
            <person name="Adryan B."/>
            <person name="Aguade M."/>
            <person name="Akashi H."/>
            <person name="Anderson W.W."/>
            <person name="Aquadro C.F."/>
            <person name="Ardell D.H."/>
            <person name="Arguello R."/>
            <person name="Artieri C.G."/>
            <person name="Barbash D.A."/>
            <person name="Barker D."/>
            <person name="Barsanti P."/>
            <person name="Batterham P."/>
            <person name="Batzoglou S."/>
            <person name="Begun D."/>
            <person name="Bhutkar A."/>
            <person name="Blanco E."/>
            <person name="Bosak S.A."/>
            <person name="Bradley R.K."/>
            <person name="Brand A.D."/>
            <person name="Brent M.R."/>
            <person name="Brooks A.N."/>
            <person name="Brown R.H."/>
            <person name="Butlin R.K."/>
            <person name="Caggese C."/>
            <person name="Calvi B.R."/>
            <person name="Bernardo de Carvalho A."/>
            <person name="Caspi A."/>
            <person name="Castrezana S."/>
            <person name="Celniker S.E."/>
            <person name="Chang J.L."/>
            <person name="Chapple C."/>
            <person name="Chatterji S."/>
            <person name="Chinwalla A."/>
            <person name="Civetta A."/>
            <person name="Clifton S.W."/>
            <person name="Comeron J.M."/>
            <person name="Costello J.C."/>
            <person name="Coyne J.A."/>
            <person name="Daub J."/>
            <person name="David R.G."/>
            <person name="Delcher A.L."/>
            <person name="Delehaunty K."/>
            <person name="Do C.B."/>
            <person name="Ebling H."/>
            <person name="Edwards K."/>
            <person name="Eickbush T."/>
            <person name="Evans J.D."/>
            <person name="Filipski A."/>
            <person name="Findeiss S."/>
            <person name="Freyhult E."/>
            <person name="Fulton L."/>
            <person name="Fulton R."/>
            <person name="Garcia A.C."/>
            <person name="Gardiner A."/>
            <person name="Garfield D.A."/>
            <person name="Garvin B.E."/>
            <person name="Gibson G."/>
            <person name="Gilbert D."/>
            <person name="Gnerre S."/>
            <person name="Godfrey J."/>
            <person name="Good R."/>
            <person name="Gotea V."/>
            <person name="Gravely B."/>
            <person name="Greenberg A.J."/>
            <person name="Griffiths-Jones S."/>
            <person name="Gross S."/>
            <person name="Guigo R."/>
            <person name="Gustafson E.A."/>
            <person name="Haerty W."/>
            <person name="Hahn M.W."/>
            <person name="Halligan D.L."/>
            <person name="Halpern A.L."/>
            <person name="Halter G.M."/>
            <person name="Han M.V."/>
            <person name="Heger A."/>
            <person name="Hillier L."/>
            <person name="Hinrichs A.S."/>
            <person name="Holmes I."/>
            <person name="Hoskins R.A."/>
            <person name="Hubisz M.J."/>
            <person name="Hultmark D."/>
            <person name="Huntley M.A."/>
            <person name="Jaffe D.B."/>
            <person name="Jagadeeshan S."/>
            <person name="Jeck W.R."/>
            <person name="Johnson J."/>
            <person name="Jones C.D."/>
            <person name="Jordan W.C."/>
            <person name="Karpen G.H."/>
            <person name="Kataoka E."/>
            <person name="Keightley P.D."/>
            <person name="Kheradpour P."/>
            <person name="Kirkness E.F."/>
            <person name="Koerich L.B."/>
            <person name="Kristiansen K."/>
            <person name="Kudrna D."/>
            <person name="Kulathinal R.J."/>
            <person name="Kumar S."/>
            <person name="Kwok R."/>
            <person name="Lander E."/>
            <person name="Langley C.H."/>
            <person name="Lapoint R."/>
            <person name="Lazzaro B.P."/>
            <person name="Lee S.J."/>
            <person name="Levesque L."/>
            <person name="Li R."/>
            <person name="Lin C.F."/>
            <person name="Lin M.F."/>
            <person name="Lindblad-Toh K."/>
            <person name="Llopart A."/>
            <person name="Long M."/>
            <person name="Low L."/>
            <person name="Lozovsky E."/>
            <person name="Lu J."/>
            <person name="Luo M."/>
            <person name="Machado C.A."/>
            <person name="Makalowski W."/>
            <person name="Marzo M."/>
            <person name="Matsuda M."/>
            <person name="Matzkin L."/>
            <person name="McAllister B."/>
            <person name="McBride C.S."/>
            <person name="McKernan B."/>
            <person name="McKernan K."/>
            <person name="Mendez-Lago M."/>
            <person name="Minx P."/>
            <person name="Mollenhauer M.U."/>
            <person name="Montooth K."/>
            <person name="Mount S.M."/>
            <person name="Mu X."/>
            <person name="Myers E."/>
            <person name="Negre B."/>
            <person name="Newfeld S."/>
            <person name="Nielsen R."/>
            <person name="Noor M.A."/>
            <person name="O'Grady P."/>
            <person name="Pachter L."/>
            <person name="Papaceit M."/>
            <person name="Parisi M.J."/>
            <person name="Parisi M."/>
            <person name="Parts L."/>
            <person name="Pedersen J.S."/>
            <person name="Pesole G."/>
            <person name="Phillippy A.M."/>
            <person name="Ponting C.P."/>
            <person name="Pop M."/>
            <person name="Porcelli D."/>
            <person name="Powell J.R."/>
            <person name="Prohaska S."/>
            <person name="Pruitt K."/>
            <person name="Puig M."/>
            <person name="Quesneville H."/>
            <person name="Ram K.R."/>
            <person name="Rand D."/>
            <person name="Rasmussen M.D."/>
            <person name="Reed L.K."/>
            <person name="Reenan R."/>
            <person name="Reily A."/>
            <person name="Remington K.A."/>
            <person name="Rieger T.T."/>
            <person name="Ritchie M.G."/>
            <person name="Robin C."/>
            <person name="Rogers Y.H."/>
            <person name="Rohde C."/>
            <person name="Rozas J."/>
            <person name="Rubenfield M.J."/>
            <person name="Ruiz A."/>
            <person name="Russo S."/>
            <person name="Salzberg S.L."/>
            <person name="Sanchez-Gracia A."/>
            <person name="Saranga D.J."/>
            <person name="Sato H."/>
            <person name="Schaeffer S.W."/>
            <person name="Schatz M.C."/>
            <person name="Schlenke T."/>
            <person name="Schwartz R."/>
            <person name="Segarra C."/>
            <person name="Singh R.S."/>
            <person name="Sirot L."/>
            <person name="Sirota M."/>
            <person name="Sisneros N.B."/>
            <person name="Smith C.D."/>
            <person name="Smith T.F."/>
            <person name="Spieth J."/>
            <person name="Stage D.E."/>
            <person name="Stark A."/>
            <person name="Stephan W."/>
            <person name="Strausberg R.L."/>
            <person name="Strempel S."/>
            <person name="Sturgill D."/>
            <person name="Sutton G."/>
            <person name="Sutton G.G."/>
            <person name="Tao W."/>
            <person name="Teichmann S."/>
            <person name="Tobari Y.N."/>
            <person name="Tomimura Y."/>
            <person name="Tsolas J.M."/>
            <person name="Valente V.L."/>
            <person name="Venter E."/>
            <person name="Venter J.C."/>
            <person name="Vicario S."/>
            <person name="Vieira F.G."/>
            <person name="Vilella A.J."/>
            <person name="Villasante A."/>
            <person name="Walenz B."/>
            <person name="Wang J."/>
            <person name="Wasserman M."/>
            <person name="Watts T."/>
            <person name="Wilson D."/>
            <person name="Wilson R.K."/>
            <person name="Wing R.A."/>
            <person name="Wolfner M.F."/>
            <person name="Wong A."/>
            <person name="Wong G.K."/>
            <person name="Wu C.I."/>
            <person name="Wu G."/>
            <person name="Yamamoto D."/>
            <person name="Yang H.P."/>
            <person name="Yang S.P."/>
            <person name="Yorke J.A."/>
            <person name="Yoshida K."/>
            <person name="Zdobnov E."/>
            <person name="Zhang P."/>
            <person name="Zhang Y."/>
            <person name="Zimin A.V."/>
            <person name="Baldwin J."/>
            <person name="Abdouelleil A."/>
            <person name="Abdulkadir J."/>
            <person name="Abebe A."/>
            <person name="Abera B."/>
            <person name="Abreu J."/>
            <person name="Acer S.C."/>
            <person name="Aftuck L."/>
            <person name="Alexander A."/>
            <person name="An P."/>
            <person name="Anderson E."/>
            <person name="Anderson S."/>
            <person name="Arachi H."/>
            <person name="Azer M."/>
            <person name="Bachantsang P."/>
            <person name="Barry A."/>
            <person name="Bayul T."/>
            <person name="Berlin A."/>
            <person name="Bessette D."/>
            <person name="Bloom T."/>
            <person name="Blye J."/>
            <person name="Boguslavskiy L."/>
            <person name="Bonnet C."/>
            <person name="Boukhgalter B."/>
            <person name="Bourzgui I."/>
            <person name="Brown A."/>
            <person name="Cahill P."/>
            <person name="Channer S."/>
            <person name="Cheshatsang Y."/>
            <person name="Chuda L."/>
            <person name="Citroen M."/>
            <person name="Collymore A."/>
            <person name="Cooke P."/>
            <person name="Costello M."/>
            <person name="D'Aco K."/>
            <person name="Daza R."/>
            <person name="De Haan G."/>
            <person name="DeGray S."/>
            <person name="DeMaso C."/>
            <person name="Dhargay N."/>
            <person name="Dooley K."/>
            <person name="Dooley E."/>
            <person name="Doricent M."/>
            <person name="Dorje P."/>
            <person name="Dorjee K."/>
            <person name="Dupes A."/>
            <person name="Elong R."/>
            <person name="Falk J."/>
            <person name="Farina A."/>
            <person name="Faro S."/>
            <person name="Ferguson D."/>
            <person name="Fisher S."/>
            <person name="Foley C.D."/>
            <person name="Franke A."/>
            <person name="Friedrich D."/>
            <person name="Gadbois L."/>
            <person name="Gearin G."/>
            <person name="Gearin C.R."/>
            <person name="Giannoukos G."/>
            <person name="Goode T."/>
            <person name="Graham J."/>
            <person name="Grandbois E."/>
            <person name="Grewal S."/>
            <person name="Gyaltsen K."/>
            <person name="Hafez N."/>
            <person name="Hagos B."/>
            <person name="Hall J."/>
            <person name="Henson C."/>
            <person name="Hollinger A."/>
            <person name="Honan T."/>
            <person name="Huard M.D."/>
            <person name="Hughes L."/>
            <person name="Hurhula B."/>
            <person name="Husby M.E."/>
            <person name="Kamat A."/>
            <person name="Kanga B."/>
            <person name="Kashin S."/>
            <person name="Khazanovich D."/>
            <person name="Kisner P."/>
            <person name="Lance K."/>
            <person name="Lara M."/>
            <person name="Lee W."/>
            <person name="Lennon N."/>
            <person name="Letendre F."/>
            <person name="LeVine R."/>
            <person name="Lipovsky A."/>
            <person name="Liu X."/>
            <person name="Liu J."/>
            <person name="Liu S."/>
            <person name="Lokyitsang T."/>
            <person name="Lokyitsang Y."/>
            <person name="Lubonja R."/>
            <person name="Lui A."/>
            <person name="MacDonald P."/>
            <person name="Magnisalis V."/>
            <person name="Maru K."/>
            <person name="Matthews C."/>
            <person name="McCusker W."/>
            <person name="McDonough S."/>
            <person name="Mehta T."/>
            <person name="Meldrim J."/>
            <person name="Meneus L."/>
            <person name="Mihai O."/>
            <person name="Mihalev A."/>
            <person name="Mihova T."/>
            <person name="Mittelman R."/>
            <person name="Mlenga V."/>
            <person name="Montmayeur A."/>
            <person name="Mulrain L."/>
            <person name="Navidi A."/>
            <person name="Naylor J."/>
            <person name="Negash T."/>
            <person name="Nguyen T."/>
            <person name="Nguyen N."/>
            <person name="Nicol R."/>
            <person name="Norbu C."/>
            <person name="Norbu N."/>
            <person name="Novod N."/>
            <person name="O'Neill B."/>
            <person name="Osman S."/>
            <person name="Markiewicz E."/>
            <person name="Oyono O.L."/>
            <person name="Patti C."/>
            <person name="Phunkhang P."/>
            <person name="Pierre F."/>
            <person name="Priest M."/>
            <person name="Raghuraman S."/>
            <person name="Rege F."/>
            <person name="Reyes R."/>
            <person name="Rise C."/>
            <person name="Rogov P."/>
            <person name="Ross K."/>
            <person name="Ryan E."/>
            <person name="Settipalli S."/>
            <person name="Shea T."/>
            <person name="Sherpa N."/>
            <person name="Shi L."/>
            <person name="Shih D."/>
            <person name="Sparrow T."/>
            <person name="Spaulding J."/>
            <person name="Stalker J."/>
            <person name="Stange-Thomann N."/>
            <person name="Stavropoulos S."/>
            <person name="Stone C."/>
            <person name="Strader C."/>
            <person name="Tesfaye S."/>
            <person name="Thomson T."/>
            <person name="Thoulutsang Y."/>
            <person name="Thoulutsang D."/>
            <person name="Topham K."/>
            <person name="Topping I."/>
            <person name="Tsamla T."/>
            <person name="Vassiliev H."/>
            <person name="Vo A."/>
            <person name="Wangchuk T."/>
            <person name="Wangdi T."/>
            <person name="Weiand M."/>
            <person name="Wilkinson J."/>
            <person name="Wilson A."/>
            <person name="Yadav S."/>
            <person name="Young G."/>
            <person name="Yu Q."/>
            <person name="Zembek L."/>
            <person name="Zhong D."/>
            <person name="Zimmer A."/>
            <person name="Zwirko Z."/>
            <person name="Jaffe D.B."/>
            <person name="Alvarez P."/>
            <person name="Brockman W."/>
            <person name="Butler J."/>
            <person name="Chin C."/>
            <person name="Gnerre S."/>
            <person name="Grabherr M."/>
            <person name="Kleber M."/>
            <person name="Mauceli E."/>
            <person name="MacCallum I."/>
        </authorList>
    </citation>
    <scope>NUCLEOTIDE SEQUENCE [LARGE SCALE GENOMIC DNA]</scope>
    <source>
        <strain evidence="7">Tucson 15010-1051.87</strain>
    </source>
</reference>
<organism evidence="6 7">
    <name type="scientific">Drosophila virilis</name>
    <name type="common">Fruit fly</name>
    <dbReference type="NCBI Taxonomy" id="7244"/>
    <lineage>
        <taxon>Eukaryota</taxon>
        <taxon>Metazoa</taxon>
        <taxon>Ecdysozoa</taxon>
        <taxon>Arthropoda</taxon>
        <taxon>Hexapoda</taxon>
        <taxon>Insecta</taxon>
        <taxon>Pterygota</taxon>
        <taxon>Neoptera</taxon>
        <taxon>Endopterygota</taxon>
        <taxon>Diptera</taxon>
        <taxon>Brachycera</taxon>
        <taxon>Muscomorpha</taxon>
        <taxon>Ephydroidea</taxon>
        <taxon>Drosophilidae</taxon>
        <taxon>Drosophila</taxon>
    </lineage>
</organism>
<dbReference type="FunFam" id="1.10.1450.10:FF:000048">
    <property type="entry name" value="Tetraspanin"/>
    <property type="match status" value="1"/>
</dbReference>
<keyword evidence="2 5" id="KW-0812">Transmembrane</keyword>
<dbReference type="HOGENOM" id="CLU_055524_6_4_1"/>
<dbReference type="Gene3D" id="1.10.1450.10">
    <property type="entry name" value="Tetraspanin"/>
    <property type="match status" value="1"/>
</dbReference>
<dbReference type="OrthoDB" id="6239677at2759"/>
<feature type="transmembrane region" description="Helical" evidence="5">
    <location>
        <begin position="195"/>
        <end position="215"/>
    </location>
</feature>